<feature type="domain" description="RRM" evidence="3">
    <location>
        <begin position="4"/>
        <end position="81"/>
    </location>
</feature>
<feature type="region of interest" description="Disordered" evidence="2">
    <location>
        <begin position="271"/>
        <end position="299"/>
    </location>
</feature>
<feature type="compositionally biased region" description="Basic and acidic residues" evidence="2">
    <location>
        <begin position="95"/>
        <end position="105"/>
    </location>
</feature>
<evidence type="ECO:0000259" key="3">
    <source>
        <dbReference type="PROSITE" id="PS50102"/>
    </source>
</evidence>
<dbReference type="SUPFAM" id="SSF54928">
    <property type="entry name" value="RNA-binding domain, RBD"/>
    <property type="match status" value="1"/>
</dbReference>
<dbReference type="Proteomes" id="UP001590951">
    <property type="component" value="Unassembled WGS sequence"/>
</dbReference>
<keyword evidence="5" id="KW-1185">Reference proteome</keyword>
<name>A0ABR4BF96_9LECA</name>
<evidence type="ECO:0000256" key="2">
    <source>
        <dbReference type="SAM" id="MobiDB-lite"/>
    </source>
</evidence>
<proteinExistence type="predicted"/>
<dbReference type="InterPro" id="IPR000504">
    <property type="entry name" value="RRM_dom"/>
</dbReference>
<dbReference type="InterPro" id="IPR035979">
    <property type="entry name" value="RBD_domain_sf"/>
</dbReference>
<protein>
    <recommendedName>
        <fullName evidence="3">RRM domain-containing protein</fullName>
    </recommendedName>
</protein>
<dbReference type="Pfam" id="PF00076">
    <property type="entry name" value="RRM_1"/>
    <property type="match status" value="1"/>
</dbReference>
<dbReference type="InterPro" id="IPR012677">
    <property type="entry name" value="Nucleotide-bd_a/b_plait_sf"/>
</dbReference>
<organism evidence="4 5">
    <name type="scientific">Lepraria finkii</name>
    <dbReference type="NCBI Taxonomy" id="1340010"/>
    <lineage>
        <taxon>Eukaryota</taxon>
        <taxon>Fungi</taxon>
        <taxon>Dikarya</taxon>
        <taxon>Ascomycota</taxon>
        <taxon>Pezizomycotina</taxon>
        <taxon>Lecanoromycetes</taxon>
        <taxon>OSLEUM clade</taxon>
        <taxon>Lecanoromycetidae</taxon>
        <taxon>Lecanorales</taxon>
        <taxon>Lecanorineae</taxon>
        <taxon>Stereocaulaceae</taxon>
        <taxon>Lepraria</taxon>
    </lineage>
</organism>
<dbReference type="EMBL" id="JBHFEH010000007">
    <property type="protein sequence ID" value="KAL2056518.1"/>
    <property type="molecule type" value="Genomic_DNA"/>
</dbReference>
<evidence type="ECO:0000313" key="4">
    <source>
        <dbReference type="EMBL" id="KAL2056518.1"/>
    </source>
</evidence>
<evidence type="ECO:0000256" key="1">
    <source>
        <dbReference type="PROSITE-ProRule" id="PRU00176"/>
    </source>
</evidence>
<gene>
    <name evidence="4" type="ORF">ABVK25_002912</name>
</gene>
<comment type="caution">
    <text evidence="4">The sequence shown here is derived from an EMBL/GenBank/DDBJ whole genome shotgun (WGS) entry which is preliminary data.</text>
</comment>
<feature type="compositionally biased region" description="Polar residues" evidence="2">
    <location>
        <begin position="222"/>
        <end position="239"/>
    </location>
</feature>
<accession>A0ABR4BF96</accession>
<dbReference type="PROSITE" id="PS50102">
    <property type="entry name" value="RRM"/>
    <property type="match status" value="1"/>
</dbReference>
<reference evidence="4 5" key="1">
    <citation type="submission" date="2024-09" db="EMBL/GenBank/DDBJ databases">
        <title>Rethinking Asexuality: The Enigmatic Case of Functional Sexual Genes in Lepraria (Stereocaulaceae).</title>
        <authorList>
            <person name="Doellman M."/>
            <person name="Sun Y."/>
            <person name="Barcenas-Pena A."/>
            <person name="Lumbsch H.T."/>
            <person name="Grewe F."/>
        </authorList>
    </citation>
    <scope>NUCLEOTIDE SEQUENCE [LARGE SCALE GENOMIC DNA]</scope>
    <source>
        <strain evidence="4 5">Grewe 0041</strain>
    </source>
</reference>
<dbReference type="SMART" id="SM00360">
    <property type="entry name" value="RRM"/>
    <property type="match status" value="1"/>
</dbReference>
<evidence type="ECO:0000313" key="5">
    <source>
        <dbReference type="Proteomes" id="UP001590951"/>
    </source>
</evidence>
<dbReference type="Gene3D" id="3.30.70.330">
    <property type="match status" value="1"/>
</dbReference>
<dbReference type="PANTHER" id="PTHR32343:SF10">
    <property type="entry name" value="RNA-BINDING REGION RNP-1 DOMAIN-CONTAINING PROTEIN"/>
    <property type="match status" value="1"/>
</dbReference>
<feature type="region of interest" description="Disordered" evidence="2">
    <location>
        <begin position="83"/>
        <end position="105"/>
    </location>
</feature>
<dbReference type="PANTHER" id="PTHR32343">
    <property type="entry name" value="SERINE/ARGININE-RICH SPLICING FACTOR"/>
    <property type="match status" value="1"/>
</dbReference>
<keyword evidence="1" id="KW-0694">RNA-binding</keyword>
<sequence length="299" mass="31560">MSSTVVHVKNIAHQTSEKEVRDFFSFCGKITSLSVTPTSEAADSPQSATVTFEKETAAKTALLLDNTQLGSSQVSVSSAAGISELAGSNNEEESREGHDISQEDKPRSRIVAEYLAHGYVLSDAALQRAIALDNKHGVSSRFTNALANFDARYKATDKAKGLDESYGVTNKAYSVWGGLNSYYEKAIGTPTGQKLANFYTQTDKQVRDIHAEARRLADMKSGKSSGSMEQNAQSMKNVPGTEKTTCQCGGNTGVCPCDEGKCACSGCSKAGISGEKSATGPADTVAATSGVEPLPEKTT</sequence>
<feature type="region of interest" description="Disordered" evidence="2">
    <location>
        <begin position="219"/>
        <end position="239"/>
    </location>
</feature>